<dbReference type="Pfam" id="PF07992">
    <property type="entry name" value="Pyr_redox_2"/>
    <property type="match status" value="1"/>
</dbReference>
<name>A0ABR3WVQ1_9PEZI</name>
<reference evidence="2 3" key="1">
    <citation type="journal article" date="2024" name="Commun. Biol.">
        <title>Comparative genomic analysis of thermophilic fungi reveals convergent evolutionary adaptations and gene losses.</title>
        <authorList>
            <person name="Steindorff A.S."/>
            <person name="Aguilar-Pontes M.V."/>
            <person name="Robinson A.J."/>
            <person name="Andreopoulos B."/>
            <person name="LaButti K."/>
            <person name="Kuo A."/>
            <person name="Mondo S."/>
            <person name="Riley R."/>
            <person name="Otillar R."/>
            <person name="Haridas S."/>
            <person name="Lipzen A."/>
            <person name="Grimwood J."/>
            <person name="Schmutz J."/>
            <person name="Clum A."/>
            <person name="Reid I.D."/>
            <person name="Moisan M.C."/>
            <person name="Butler G."/>
            <person name="Nguyen T.T.M."/>
            <person name="Dewar K."/>
            <person name="Conant G."/>
            <person name="Drula E."/>
            <person name="Henrissat B."/>
            <person name="Hansel C."/>
            <person name="Singer S."/>
            <person name="Hutchinson M.I."/>
            <person name="de Vries R.P."/>
            <person name="Natvig D.O."/>
            <person name="Powell A.J."/>
            <person name="Tsang A."/>
            <person name="Grigoriev I.V."/>
        </authorList>
    </citation>
    <scope>NUCLEOTIDE SEQUENCE [LARGE SCALE GENOMIC DNA]</scope>
    <source>
        <strain evidence="2 3">ATCC 24622</strain>
    </source>
</reference>
<dbReference type="EMBL" id="JAZHXJ010000233">
    <property type="protein sequence ID" value="KAL1867738.1"/>
    <property type="molecule type" value="Genomic_DNA"/>
</dbReference>
<dbReference type="Proteomes" id="UP001586593">
    <property type="component" value="Unassembled WGS sequence"/>
</dbReference>
<dbReference type="PANTHER" id="PTHR43735:SF11">
    <property type="entry name" value="HYPOTHETICAL OXIDOREDUCTASE (EUROFUNG)"/>
    <property type="match status" value="1"/>
</dbReference>
<comment type="caution">
    <text evidence="2">The sequence shown here is derived from an EMBL/GenBank/DDBJ whole genome shotgun (WGS) entry which is preliminary data.</text>
</comment>
<keyword evidence="3" id="KW-1185">Reference proteome</keyword>
<dbReference type="PRINTS" id="PR00411">
    <property type="entry name" value="PNDRDTASEI"/>
</dbReference>
<organism evidence="2 3">
    <name type="scientific">Phialemonium thermophilum</name>
    <dbReference type="NCBI Taxonomy" id="223376"/>
    <lineage>
        <taxon>Eukaryota</taxon>
        <taxon>Fungi</taxon>
        <taxon>Dikarya</taxon>
        <taxon>Ascomycota</taxon>
        <taxon>Pezizomycotina</taxon>
        <taxon>Sordariomycetes</taxon>
        <taxon>Sordariomycetidae</taxon>
        <taxon>Cephalothecales</taxon>
        <taxon>Cephalothecaceae</taxon>
        <taxon>Phialemonium</taxon>
    </lineage>
</organism>
<dbReference type="InterPro" id="IPR036188">
    <property type="entry name" value="FAD/NAD-bd_sf"/>
</dbReference>
<gene>
    <name evidence="2" type="ORF">VTK73DRAFT_4023</name>
</gene>
<dbReference type="SUPFAM" id="SSF51905">
    <property type="entry name" value="FAD/NAD(P)-binding domain"/>
    <property type="match status" value="1"/>
</dbReference>
<protein>
    <recommendedName>
        <fullName evidence="1">FAD/NAD(P)-binding domain-containing protein</fullName>
    </recommendedName>
</protein>
<accession>A0ABR3WVQ1</accession>
<evidence type="ECO:0000259" key="1">
    <source>
        <dbReference type="Pfam" id="PF07992"/>
    </source>
</evidence>
<sequence length="272" mass="29957">MEHDDKPLSVAYFRAYQRRVRGARSVVIVGGGAVGVQMATDLKEIYPDKDVTLVHSRDRLMPLYHEKMDEILRARFQELGIRLITGARAVVPDGGFPADASGLEVVLQDGRRIAADLVIPATGQIPNTEFLRDLESRSDTPIVNPQNGFVHVRPTLQFQDPAYPHLFAAGDIADSGAHKAARPGMGQAQVVARNVLALIQGQAPAETVTISPPAIHITLGTKKNMVFRNPNPKEGQVEPVVILREDGREDMNIEGVWERRGVQVSRPEDYHL</sequence>
<feature type="domain" description="FAD/NAD(P)-binding" evidence="1">
    <location>
        <begin position="22"/>
        <end position="188"/>
    </location>
</feature>
<evidence type="ECO:0000313" key="3">
    <source>
        <dbReference type="Proteomes" id="UP001586593"/>
    </source>
</evidence>
<dbReference type="Gene3D" id="3.50.50.100">
    <property type="match status" value="1"/>
</dbReference>
<dbReference type="PRINTS" id="PR00368">
    <property type="entry name" value="FADPNR"/>
</dbReference>
<dbReference type="InterPro" id="IPR023753">
    <property type="entry name" value="FAD/NAD-binding_dom"/>
</dbReference>
<dbReference type="PANTHER" id="PTHR43735">
    <property type="entry name" value="APOPTOSIS-INDUCING FACTOR 1"/>
    <property type="match status" value="1"/>
</dbReference>
<evidence type="ECO:0000313" key="2">
    <source>
        <dbReference type="EMBL" id="KAL1867738.1"/>
    </source>
</evidence>
<proteinExistence type="predicted"/>